<reference evidence="1 2" key="1">
    <citation type="submission" date="2022-12" db="EMBL/GenBank/DDBJ databases">
        <title>Genomic features and morphological characterization of a novel Knufia sp. strain isolated from spacecraft assembly facility.</title>
        <authorList>
            <person name="Teixeira M."/>
            <person name="Chander A.M."/>
            <person name="Stajich J.E."/>
            <person name="Venkateswaran K."/>
        </authorList>
    </citation>
    <scope>NUCLEOTIDE SEQUENCE [LARGE SCALE GENOMIC DNA]</scope>
    <source>
        <strain evidence="1 2">FJI-L2-BK-P2</strain>
    </source>
</reference>
<dbReference type="AlphaFoldDB" id="A0AAN8ELU6"/>
<comment type="caution">
    <text evidence="1">The sequence shown here is derived from an EMBL/GenBank/DDBJ whole genome shotgun (WGS) entry which is preliminary data.</text>
</comment>
<evidence type="ECO:0000313" key="1">
    <source>
        <dbReference type="EMBL" id="KAK5954263.1"/>
    </source>
</evidence>
<dbReference type="EMBL" id="JAKLMC020000009">
    <property type="protein sequence ID" value="KAK5954263.1"/>
    <property type="molecule type" value="Genomic_DNA"/>
</dbReference>
<evidence type="ECO:0000313" key="2">
    <source>
        <dbReference type="Proteomes" id="UP001316803"/>
    </source>
</evidence>
<protein>
    <submittedName>
        <fullName evidence="1">Uncharacterized protein</fullName>
    </submittedName>
</protein>
<name>A0AAN8ELU6_9EURO</name>
<gene>
    <name evidence="1" type="ORF">OHC33_004836</name>
</gene>
<proteinExistence type="predicted"/>
<accession>A0AAN8ELU6</accession>
<organism evidence="1 2">
    <name type="scientific">Knufia fluminis</name>
    <dbReference type="NCBI Taxonomy" id="191047"/>
    <lineage>
        <taxon>Eukaryota</taxon>
        <taxon>Fungi</taxon>
        <taxon>Dikarya</taxon>
        <taxon>Ascomycota</taxon>
        <taxon>Pezizomycotina</taxon>
        <taxon>Eurotiomycetes</taxon>
        <taxon>Chaetothyriomycetidae</taxon>
        <taxon>Chaetothyriales</taxon>
        <taxon>Trichomeriaceae</taxon>
        <taxon>Knufia</taxon>
    </lineage>
</organism>
<keyword evidence="2" id="KW-1185">Reference proteome</keyword>
<dbReference type="Proteomes" id="UP001316803">
    <property type="component" value="Unassembled WGS sequence"/>
</dbReference>
<sequence length="384" mass="43041">MKNLESFAETAKQSPERAAFTQSLTIISSRHDYICQKTERARSWRPLIELLHVLPNLRTFSLYLKNHDNRRLLLMPSHYLNEILLALPLTVSSIEIDLTCAMTHSWRNTQHSCLIIRDMLPQLKHLRLGRGIWCDQLFDGLDQACPNLRTVLFDDTRRGHMIFCRQRDEPSEWRSDLPGEEAALAGRRVLDAGLLPAIERFDVLASVTHTEHATSLANNGGLGSSGTHTVDSFSSIQRKDILHNNTTSYPEIDVGPGKSLLRFPLSTAADAIGEFMGSYNDLTLFIEHEVQVWSASTSASRRPGVVPKTFWSGATAGPPKDSGDNSLFRPADTALAAERLRPLESLVHWESVCGRKLLYPRMHGGLGIGPVLFRDVCEEELHQD</sequence>